<dbReference type="RefSeq" id="XP_046077299.1">
    <property type="nucleotide sequence ID" value="XM_046215312.1"/>
</dbReference>
<dbReference type="Proteomes" id="UP001201262">
    <property type="component" value="Unassembled WGS sequence"/>
</dbReference>
<evidence type="ECO:0000256" key="1">
    <source>
        <dbReference type="SAM" id="Coils"/>
    </source>
</evidence>
<dbReference type="InterPro" id="IPR014751">
    <property type="entry name" value="XRCC4-like_C"/>
</dbReference>
<organism evidence="3 4">
    <name type="scientific">Talaromyces proteolyticus</name>
    <dbReference type="NCBI Taxonomy" id="1131652"/>
    <lineage>
        <taxon>Eukaryota</taxon>
        <taxon>Fungi</taxon>
        <taxon>Dikarya</taxon>
        <taxon>Ascomycota</taxon>
        <taxon>Pezizomycotina</taxon>
        <taxon>Eurotiomycetes</taxon>
        <taxon>Eurotiomycetidae</taxon>
        <taxon>Eurotiales</taxon>
        <taxon>Trichocomaceae</taxon>
        <taxon>Talaromyces</taxon>
        <taxon>Talaromyces sect. Bacilispori</taxon>
    </lineage>
</organism>
<feature type="region of interest" description="Disordered" evidence="2">
    <location>
        <begin position="240"/>
        <end position="383"/>
    </location>
</feature>
<sequence length="383" mass="42545">MLNQQRTTMAAETDWVIRIPRSDEANAFALIYVASAGKEPLDLKLVATEGENPYVVSLKQSRLKDVRSKTFPGNDEELENILASVFKRGLPSSDTRTGASNDSEIELSASIRQSNDEGSQLVIAIRKRIDTITQRVASITLQQDDDQTIELFEWTGLMTTKADSLLRQISTLTHRLQEAEESIKSLNSTISDLVSSKKDHETMLIRNFVQILNEKKFKIRNQQRLLAAAKIDPDKISHLQSAVKQHDVQISRRGKRKAVGRDESSDSDGFELMDVDQAQAVNDERSIDELSDSGETPQPLEEETESEAEAEAEETLSTTSEDRPSLPQGNKTSRSHLAESAEPPPRRDLPFSRKATSKAVVSFKGDDDMDEGATGGETDDDEL</sequence>
<name>A0AAD4L2A6_9EURO</name>
<comment type="caution">
    <text evidence="3">The sequence shown here is derived from an EMBL/GenBank/DDBJ whole genome shotgun (WGS) entry which is preliminary data.</text>
</comment>
<accession>A0AAD4L2A6</accession>
<keyword evidence="4" id="KW-1185">Reference proteome</keyword>
<gene>
    <name evidence="3" type="ORF">BGW36DRAFT_371028</name>
</gene>
<feature type="compositionally biased region" description="Basic and acidic residues" evidence="2">
    <location>
        <begin position="336"/>
        <end position="351"/>
    </location>
</feature>
<dbReference type="PANTHER" id="PTHR42067">
    <property type="entry name" value="YALI0C15378P"/>
    <property type="match status" value="1"/>
</dbReference>
<dbReference type="GeneID" id="70245599"/>
<keyword evidence="1" id="KW-0175">Coiled coil</keyword>
<feature type="compositionally biased region" description="Acidic residues" evidence="2">
    <location>
        <begin position="367"/>
        <end position="383"/>
    </location>
</feature>
<reference evidence="3" key="1">
    <citation type="submission" date="2021-12" db="EMBL/GenBank/DDBJ databases">
        <title>Convergent genome expansion in fungi linked to evolution of root-endophyte symbiosis.</title>
        <authorList>
            <consortium name="DOE Joint Genome Institute"/>
            <person name="Ke Y.-H."/>
            <person name="Bonito G."/>
            <person name="Liao H.-L."/>
            <person name="Looney B."/>
            <person name="Rojas-Flechas A."/>
            <person name="Nash J."/>
            <person name="Hameed K."/>
            <person name="Schadt C."/>
            <person name="Martin F."/>
            <person name="Crous P.W."/>
            <person name="Miettinen O."/>
            <person name="Magnuson J.K."/>
            <person name="Labbe J."/>
            <person name="Jacobson D."/>
            <person name="Doktycz M.J."/>
            <person name="Veneault-Fourrey C."/>
            <person name="Kuo A."/>
            <person name="Mondo S."/>
            <person name="Calhoun S."/>
            <person name="Riley R."/>
            <person name="Ohm R."/>
            <person name="LaButti K."/>
            <person name="Andreopoulos B."/>
            <person name="Pangilinan J."/>
            <person name="Nolan M."/>
            <person name="Tritt A."/>
            <person name="Clum A."/>
            <person name="Lipzen A."/>
            <person name="Daum C."/>
            <person name="Barry K."/>
            <person name="Grigoriev I.V."/>
            <person name="Vilgalys R."/>
        </authorList>
    </citation>
    <scope>NUCLEOTIDE SEQUENCE</scope>
    <source>
        <strain evidence="3">PMI_201</strain>
    </source>
</reference>
<protein>
    <submittedName>
        <fullName evidence="3">Uncharacterized protein</fullName>
    </submittedName>
</protein>
<proteinExistence type="predicted"/>
<evidence type="ECO:0000313" key="3">
    <source>
        <dbReference type="EMBL" id="KAH8704281.1"/>
    </source>
</evidence>
<dbReference type="Gene3D" id="1.20.5.370">
    <property type="match status" value="1"/>
</dbReference>
<feature type="compositionally biased region" description="Acidic residues" evidence="2">
    <location>
        <begin position="300"/>
        <end position="314"/>
    </location>
</feature>
<dbReference type="SUPFAM" id="SSF58022">
    <property type="entry name" value="XRCC4, C-terminal oligomerization domain"/>
    <property type="match status" value="1"/>
</dbReference>
<feature type="compositionally biased region" description="Acidic residues" evidence="2">
    <location>
        <begin position="265"/>
        <end position="274"/>
    </location>
</feature>
<dbReference type="PANTHER" id="PTHR42067:SF1">
    <property type="entry name" value="MITOTIC APPARATUS PROTEIN P62"/>
    <property type="match status" value="1"/>
</dbReference>
<dbReference type="EMBL" id="JAJTJA010000002">
    <property type="protein sequence ID" value="KAH8704281.1"/>
    <property type="molecule type" value="Genomic_DNA"/>
</dbReference>
<feature type="coiled-coil region" evidence="1">
    <location>
        <begin position="162"/>
        <end position="196"/>
    </location>
</feature>
<dbReference type="AlphaFoldDB" id="A0AAD4L2A6"/>
<evidence type="ECO:0000313" key="4">
    <source>
        <dbReference type="Proteomes" id="UP001201262"/>
    </source>
</evidence>
<evidence type="ECO:0000256" key="2">
    <source>
        <dbReference type="SAM" id="MobiDB-lite"/>
    </source>
</evidence>